<name>A0AA94RFM9_9MYCO</name>
<comment type="caution">
    <text evidence="3">The sequence shown here is derived from an EMBL/GenBank/DDBJ whole genome shotgun (WGS) entry which is preliminary data.</text>
</comment>
<feature type="transmembrane region" description="Helical" evidence="2">
    <location>
        <begin position="562"/>
        <end position="584"/>
    </location>
</feature>
<organism evidence="3 4">
    <name type="scientific">Mycolicibacterium phocaicum</name>
    <dbReference type="NCBI Taxonomy" id="319706"/>
    <lineage>
        <taxon>Bacteria</taxon>
        <taxon>Bacillati</taxon>
        <taxon>Actinomycetota</taxon>
        <taxon>Actinomycetes</taxon>
        <taxon>Mycobacteriales</taxon>
        <taxon>Mycobacteriaceae</taxon>
        <taxon>Mycolicibacterium</taxon>
    </lineage>
</organism>
<dbReference type="Proteomes" id="UP000309984">
    <property type="component" value="Unassembled WGS sequence"/>
</dbReference>
<evidence type="ECO:0000256" key="2">
    <source>
        <dbReference type="SAM" id="Phobius"/>
    </source>
</evidence>
<feature type="compositionally biased region" description="Gly residues" evidence="1">
    <location>
        <begin position="48"/>
        <end position="60"/>
    </location>
</feature>
<reference evidence="3 4" key="1">
    <citation type="submission" date="2018-01" db="EMBL/GenBank/DDBJ databases">
        <title>Comparative genomics of Mycobacterium mucogenicum and Mycobacterium neoaurum clade members emphasizing tRNA and non-coding RNA.</title>
        <authorList>
            <person name="Behra P.R.K."/>
            <person name="Pettersson B.M.F."/>
            <person name="Das S."/>
            <person name="Dasgupta S."/>
            <person name="Kirsebom L.A."/>
        </authorList>
    </citation>
    <scope>NUCLEOTIDE SEQUENCE [LARGE SCALE GENOMIC DNA]</scope>
    <source>
        <strain evidence="3 4">DSM 45104</strain>
    </source>
</reference>
<feature type="compositionally biased region" description="Polar residues" evidence="1">
    <location>
        <begin position="192"/>
        <end position="202"/>
    </location>
</feature>
<keyword evidence="2" id="KW-0472">Membrane</keyword>
<keyword evidence="2" id="KW-0812">Transmembrane</keyword>
<proteinExistence type="predicted"/>
<feature type="compositionally biased region" description="Low complexity" evidence="1">
    <location>
        <begin position="20"/>
        <end position="30"/>
    </location>
</feature>
<evidence type="ECO:0000313" key="4">
    <source>
        <dbReference type="Proteomes" id="UP000309984"/>
    </source>
</evidence>
<feature type="compositionally biased region" description="Low complexity" evidence="1">
    <location>
        <begin position="99"/>
        <end position="109"/>
    </location>
</feature>
<feature type="compositionally biased region" description="Low complexity" evidence="1">
    <location>
        <begin position="1"/>
        <end position="13"/>
    </location>
</feature>
<feature type="region of interest" description="Disordered" evidence="1">
    <location>
        <begin position="1"/>
        <end position="281"/>
    </location>
</feature>
<dbReference type="EMBL" id="POTM01000022">
    <property type="protein sequence ID" value="TLH71526.1"/>
    <property type="molecule type" value="Genomic_DNA"/>
</dbReference>
<feature type="compositionally biased region" description="Low complexity" evidence="1">
    <location>
        <begin position="38"/>
        <end position="47"/>
    </location>
</feature>
<feature type="compositionally biased region" description="Basic and acidic residues" evidence="1">
    <location>
        <begin position="112"/>
        <end position="130"/>
    </location>
</feature>
<gene>
    <name evidence="3" type="ORF">C1S79_07565</name>
</gene>
<feature type="compositionally biased region" description="Low complexity" evidence="1">
    <location>
        <begin position="79"/>
        <end position="90"/>
    </location>
</feature>
<keyword evidence="4" id="KW-1185">Reference proteome</keyword>
<feature type="compositionally biased region" description="Low complexity" evidence="1">
    <location>
        <begin position="132"/>
        <end position="152"/>
    </location>
</feature>
<dbReference type="AlphaFoldDB" id="A0AA94RFM9"/>
<feature type="compositionally biased region" description="Low complexity" evidence="1">
    <location>
        <begin position="252"/>
        <end position="275"/>
    </location>
</feature>
<evidence type="ECO:0000256" key="1">
    <source>
        <dbReference type="SAM" id="MobiDB-lite"/>
    </source>
</evidence>
<keyword evidence="2" id="KW-1133">Transmembrane helix</keyword>
<accession>A0AA94RFM9</accession>
<feature type="compositionally biased region" description="Low complexity" evidence="1">
    <location>
        <begin position="170"/>
        <end position="185"/>
    </location>
</feature>
<evidence type="ECO:0000313" key="3">
    <source>
        <dbReference type="EMBL" id="TLH71526.1"/>
    </source>
</evidence>
<sequence>MVTTLTALTVGAAPVSAKPSSDSDSSSTTTLVPKPPRQDSSSAQDGSGSSGGYGQDGGGQRGRKQREQPVEAEAPSRPAPADVPAVQAKPPADPPAAPVTPVAPVIAAPENKAPENKAPDNKVPESKAPEKTPQAPVTTTTPADTPVVAAPPSHTDAPAPTTKVTKAQEAPADPTTPARPSTAAAEPDKSAPSATSATQGPTTALAERPAPAGAVDPDKSATPTDRTVAEGKPVAGLEGQFGERVEAGPGRAEASASASATVTAGSSKSASPSTSREVRPIELLKPETVTAPAEDIATAKAAAAVDVKLPEPAPVHDVADLAKVVNVANFQFDTRADWDRRDNRPDWDRRDDRPMGRDWDNRVRQWRPDWVQYDDYYRPVLFNPYRDPVRVVYVYRNAPRIVYIPPLQRIVMEVADLAAYSFTAVVVNAVNTAVNVAVGSFFGGGYYPGVGVPLPPPPPPVLSYANVPVQVRYSDAVYQPFRVQRIVDAGDDVQYGERRVLLDGVTPAWGQWTQSPSGERQFEVHRTQQFPGLDEPREAPLPGDYNLQLVNDQKGLENPNKALTIAAVTCGVLSLGAIGLSVYIGRRRREVV</sequence>
<protein>
    <submittedName>
        <fullName evidence="3">Uncharacterized protein</fullName>
    </submittedName>
</protein>